<organism evidence="6 7">
    <name type="scientific">Fusarium zealandicum</name>
    <dbReference type="NCBI Taxonomy" id="1053134"/>
    <lineage>
        <taxon>Eukaryota</taxon>
        <taxon>Fungi</taxon>
        <taxon>Dikarya</taxon>
        <taxon>Ascomycota</taxon>
        <taxon>Pezizomycotina</taxon>
        <taxon>Sordariomycetes</taxon>
        <taxon>Hypocreomycetidae</taxon>
        <taxon>Hypocreales</taxon>
        <taxon>Nectriaceae</taxon>
        <taxon>Fusarium</taxon>
        <taxon>Fusarium staphyleae species complex</taxon>
    </lineage>
</organism>
<dbReference type="InterPro" id="IPR050628">
    <property type="entry name" value="SNF2_RAD54_helicase_TF"/>
</dbReference>
<dbReference type="SMART" id="SM00487">
    <property type="entry name" value="DEXDc"/>
    <property type="match status" value="1"/>
</dbReference>
<dbReference type="GO" id="GO:0016787">
    <property type="term" value="F:hydrolase activity"/>
    <property type="evidence" value="ECO:0007669"/>
    <property type="project" value="UniProtKB-KW"/>
</dbReference>
<keyword evidence="2" id="KW-0378">Hydrolase</keyword>
<evidence type="ECO:0000256" key="1">
    <source>
        <dbReference type="ARBA" id="ARBA00022741"/>
    </source>
</evidence>
<dbReference type="Proteomes" id="UP000635477">
    <property type="component" value="Unassembled WGS sequence"/>
</dbReference>
<dbReference type="Pfam" id="PF00176">
    <property type="entry name" value="SNF2-rel_dom"/>
    <property type="match status" value="1"/>
</dbReference>
<protein>
    <recommendedName>
        <fullName evidence="5">Helicase ATP-binding domain-containing protein</fullName>
    </recommendedName>
</protein>
<sequence>MNPDFSSPRGGGGESVPNLPYQSGYAVASKRMSADRSLKHRQGFEKRIMDKRRFDDFSVDGYPIDLGGETRKKAAVFEPSIQFSAEREIVCFGMVTGITGYCYMTTSGLSIRSHPIRFADPECFVGLDSSDFNGKVSPDHTHVMDGIMGEDALELEANSTIVEESAKCIARNKSYRMPGFPVQCTMEIILYGPMEIFEDIGAFFQEYDICLRDPVNCKRNVPYCNPHWFSVAPSIPRFTFDLKTEVTKPPLVVDVDTHPELLDILNSQEDLVETEQPRSIRTKLAKHQKQALTFMLQREDGWAWDGSRPDVWEVGTLGGQEHYDLSNLKYSFHNRVSDACQKIEPPQFYGGIVADPMGLVLATWEEQLRQHSFDNSIPWCLHHGKSRLVDSTSLKNTLVVLTTYHTVMRDWANGNGAEGSGLFKTRWKRIILDEAHSIRNSESQMARAICSLDSVARWAVTGTPIQNKLGDLYTLLKFLKVYPYMDKKVFDDDISYLWKSGNDEEAVRRLKRLASCLLLRRPKDILELPPKRDLQYLAEFTAAERSLYDDIKNQAIAQIDEALDYSGDLWRSNSFVNVLQKIEAMRMVCDLGLHYSFRHDTRQSKSQHSEDWLTMAQRVFDLRREFGQVQCKTCTNTLDILEETNDACGVLDVEDDLERRGGGTATVFYTMPSV</sequence>
<dbReference type="Gene3D" id="3.40.50.10810">
    <property type="entry name" value="Tandem AAA-ATPase domain"/>
    <property type="match status" value="1"/>
</dbReference>
<evidence type="ECO:0000313" key="6">
    <source>
        <dbReference type="EMBL" id="KAF4984797.1"/>
    </source>
</evidence>
<name>A0A8H4XQN6_9HYPO</name>
<dbReference type="SUPFAM" id="SSF52540">
    <property type="entry name" value="P-loop containing nucleoside triphosphate hydrolases"/>
    <property type="match status" value="1"/>
</dbReference>
<dbReference type="GO" id="GO:0005634">
    <property type="term" value="C:nucleus"/>
    <property type="evidence" value="ECO:0007669"/>
    <property type="project" value="TreeGrafter"/>
</dbReference>
<keyword evidence="3" id="KW-0067">ATP-binding</keyword>
<dbReference type="EMBL" id="JABEYC010000004">
    <property type="protein sequence ID" value="KAF4984797.1"/>
    <property type="molecule type" value="Genomic_DNA"/>
</dbReference>
<keyword evidence="1" id="KW-0547">Nucleotide-binding</keyword>
<dbReference type="InterPro" id="IPR000330">
    <property type="entry name" value="SNF2_N"/>
</dbReference>
<proteinExistence type="predicted"/>
<dbReference type="InterPro" id="IPR027417">
    <property type="entry name" value="P-loop_NTPase"/>
</dbReference>
<accession>A0A8H4XQN6</accession>
<evidence type="ECO:0000256" key="2">
    <source>
        <dbReference type="ARBA" id="ARBA00022801"/>
    </source>
</evidence>
<dbReference type="GO" id="GO:0008094">
    <property type="term" value="F:ATP-dependent activity, acting on DNA"/>
    <property type="evidence" value="ECO:0007669"/>
    <property type="project" value="TreeGrafter"/>
</dbReference>
<dbReference type="PANTHER" id="PTHR45626">
    <property type="entry name" value="TRANSCRIPTION TERMINATION FACTOR 2-RELATED"/>
    <property type="match status" value="1"/>
</dbReference>
<dbReference type="CDD" id="cd18008">
    <property type="entry name" value="DEXDc_SHPRH-like"/>
    <property type="match status" value="1"/>
</dbReference>
<evidence type="ECO:0000256" key="4">
    <source>
        <dbReference type="SAM" id="MobiDB-lite"/>
    </source>
</evidence>
<dbReference type="PROSITE" id="PS51192">
    <property type="entry name" value="HELICASE_ATP_BIND_1"/>
    <property type="match status" value="1"/>
</dbReference>
<reference evidence="6" key="2">
    <citation type="submission" date="2020-05" db="EMBL/GenBank/DDBJ databases">
        <authorList>
            <person name="Kim H.-S."/>
            <person name="Proctor R.H."/>
            <person name="Brown D.W."/>
        </authorList>
    </citation>
    <scope>NUCLEOTIDE SEQUENCE</scope>
    <source>
        <strain evidence="6">NRRL 22465</strain>
    </source>
</reference>
<comment type="caution">
    <text evidence="6">The sequence shown here is derived from an EMBL/GenBank/DDBJ whole genome shotgun (WGS) entry which is preliminary data.</text>
</comment>
<evidence type="ECO:0000313" key="7">
    <source>
        <dbReference type="Proteomes" id="UP000635477"/>
    </source>
</evidence>
<evidence type="ECO:0000259" key="5">
    <source>
        <dbReference type="PROSITE" id="PS51192"/>
    </source>
</evidence>
<feature type="domain" description="Helicase ATP-binding" evidence="5">
    <location>
        <begin position="356"/>
        <end position="482"/>
    </location>
</feature>
<dbReference type="GO" id="GO:0005524">
    <property type="term" value="F:ATP binding"/>
    <property type="evidence" value="ECO:0007669"/>
    <property type="project" value="UniProtKB-KW"/>
</dbReference>
<gene>
    <name evidence="6" type="ORF">FZEAL_88</name>
</gene>
<evidence type="ECO:0000256" key="3">
    <source>
        <dbReference type="ARBA" id="ARBA00022840"/>
    </source>
</evidence>
<dbReference type="InterPro" id="IPR038718">
    <property type="entry name" value="SNF2-like_sf"/>
</dbReference>
<keyword evidence="7" id="KW-1185">Reference proteome</keyword>
<reference evidence="6" key="1">
    <citation type="journal article" date="2020" name="BMC Genomics">
        <title>Correction to: Identification and distribution of gene clusters required for synthesis of sphingolipid metabolism inhibitors in diverse species of the filamentous fungus Fusarium.</title>
        <authorList>
            <person name="Kim H.S."/>
            <person name="Lohmar J.M."/>
            <person name="Busman M."/>
            <person name="Brown D.W."/>
            <person name="Naumann T.A."/>
            <person name="Divon H.H."/>
            <person name="Lysoe E."/>
            <person name="Uhlig S."/>
            <person name="Proctor R.H."/>
        </authorList>
    </citation>
    <scope>NUCLEOTIDE SEQUENCE</scope>
    <source>
        <strain evidence="6">NRRL 22465</strain>
    </source>
</reference>
<dbReference type="AlphaFoldDB" id="A0A8H4XQN6"/>
<dbReference type="OrthoDB" id="448448at2759"/>
<dbReference type="GO" id="GO:0006281">
    <property type="term" value="P:DNA repair"/>
    <property type="evidence" value="ECO:0007669"/>
    <property type="project" value="TreeGrafter"/>
</dbReference>
<feature type="region of interest" description="Disordered" evidence="4">
    <location>
        <begin position="1"/>
        <end position="21"/>
    </location>
</feature>
<dbReference type="InterPro" id="IPR014001">
    <property type="entry name" value="Helicase_ATP-bd"/>
</dbReference>
<dbReference type="PANTHER" id="PTHR45626:SF22">
    <property type="entry name" value="DNA REPAIR PROTEIN RAD5"/>
    <property type="match status" value="1"/>
</dbReference>